<organism evidence="1">
    <name type="scientific">Myoviridae sp. ctRPH1</name>
    <dbReference type="NCBI Taxonomy" id="2826650"/>
    <lineage>
        <taxon>Viruses</taxon>
        <taxon>Duplodnaviria</taxon>
        <taxon>Heunggongvirae</taxon>
        <taxon>Uroviricota</taxon>
        <taxon>Caudoviricetes</taxon>
    </lineage>
</organism>
<protein>
    <submittedName>
        <fullName evidence="1">Uncharacterized protein</fullName>
    </submittedName>
</protein>
<sequence length="79" mass="9213">MNLRAVQTIPPARSYRLRLLLLGRTQRELLDAIRAQGERCARTELSEALSGSLLSPKGLRLREQAERQLRRWEAEEREE</sequence>
<reference evidence="1" key="1">
    <citation type="journal article" date="2021" name="Proc. Natl. Acad. Sci. U.S.A.">
        <title>A Catalog of Tens of Thousands of Viruses from Human Metagenomes Reveals Hidden Associations with Chronic Diseases.</title>
        <authorList>
            <person name="Tisza M.J."/>
            <person name="Buck C.B."/>
        </authorList>
    </citation>
    <scope>NUCLEOTIDE SEQUENCE</scope>
    <source>
        <strain evidence="1">CtRPH1</strain>
    </source>
</reference>
<dbReference type="EMBL" id="BK014862">
    <property type="protein sequence ID" value="DAD79287.1"/>
    <property type="molecule type" value="Genomic_DNA"/>
</dbReference>
<accession>A0A8S5MB16</accession>
<evidence type="ECO:0000313" key="1">
    <source>
        <dbReference type="EMBL" id="DAD79287.1"/>
    </source>
</evidence>
<name>A0A8S5MB16_9CAUD</name>
<proteinExistence type="predicted"/>